<protein>
    <submittedName>
        <fullName evidence="2">Toprim domain-containing protein</fullName>
    </submittedName>
</protein>
<organism evidence="2">
    <name type="scientific">Ornithinibacillus sp. 4-3</name>
    <dbReference type="NCBI Taxonomy" id="3231488"/>
    <lineage>
        <taxon>Bacteria</taxon>
        <taxon>Bacillati</taxon>
        <taxon>Bacillota</taxon>
        <taxon>Bacilli</taxon>
        <taxon>Bacillales</taxon>
        <taxon>Bacillaceae</taxon>
        <taxon>Ornithinibacillus</taxon>
    </lineage>
</organism>
<dbReference type="SUPFAM" id="SSF110455">
    <property type="entry name" value="Toprim domain"/>
    <property type="match status" value="1"/>
</dbReference>
<evidence type="ECO:0000313" key="2">
    <source>
        <dbReference type="EMBL" id="XDK31809.1"/>
    </source>
</evidence>
<dbReference type="GO" id="GO:0006364">
    <property type="term" value="P:rRNA processing"/>
    <property type="evidence" value="ECO:0007669"/>
    <property type="project" value="TreeGrafter"/>
</dbReference>
<dbReference type="Pfam" id="PF01751">
    <property type="entry name" value="Toprim"/>
    <property type="match status" value="1"/>
</dbReference>
<dbReference type="Gene3D" id="3.40.1360.10">
    <property type="match status" value="1"/>
</dbReference>
<dbReference type="InterPro" id="IPR006171">
    <property type="entry name" value="TOPRIM_dom"/>
</dbReference>
<evidence type="ECO:0000259" key="1">
    <source>
        <dbReference type="PROSITE" id="PS50880"/>
    </source>
</evidence>
<accession>A0AB39HI98</accession>
<dbReference type="PANTHER" id="PTHR39156">
    <property type="entry name" value="RIBONUCLEASE M5"/>
    <property type="match status" value="1"/>
</dbReference>
<sequence>MWEDRLEKIIIVEGRSDKKKIEKVIIDPDVTVICTNGTLGVEQFDELLYKYELDDQDVYILVDEDKTGLKLRKQLSRELPHAKHIHVNKVYKEVATTPEKDLAIALVAKNIEVNIAYL</sequence>
<dbReference type="AlphaFoldDB" id="A0AB39HI98"/>
<gene>
    <name evidence="2" type="ORF">AB4Y30_12330</name>
</gene>
<proteinExistence type="predicted"/>
<reference evidence="2" key="1">
    <citation type="submission" date="2024-07" db="EMBL/GenBank/DDBJ databases">
        <title>Halotolerant mesophilic bacterium Ornithinibacillus sp. 4-3, sp. nov., isolated from soil.</title>
        <authorList>
            <person name="Sidarenka A.V."/>
            <person name="Guliayeva D.E."/>
            <person name="Leanovich S.I."/>
            <person name="Hileuskaya K.S."/>
            <person name="Akhremchuk A.E."/>
            <person name="Sikolenko M.A."/>
            <person name="Valentovich L.N."/>
        </authorList>
    </citation>
    <scope>NUCLEOTIDE SEQUENCE</scope>
    <source>
        <strain evidence="2">4-3</strain>
    </source>
</reference>
<dbReference type="GO" id="GO:0043822">
    <property type="term" value="F:ribonuclease M5 activity"/>
    <property type="evidence" value="ECO:0007669"/>
    <property type="project" value="TreeGrafter"/>
</dbReference>
<dbReference type="EMBL" id="CP162599">
    <property type="protein sequence ID" value="XDK31809.1"/>
    <property type="molecule type" value="Genomic_DNA"/>
</dbReference>
<feature type="domain" description="Toprim" evidence="1">
    <location>
        <begin position="7"/>
        <end position="98"/>
    </location>
</feature>
<dbReference type="PROSITE" id="PS50880">
    <property type="entry name" value="TOPRIM"/>
    <property type="match status" value="1"/>
</dbReference>
<dbReference type="PANTHER" id="PTHR39156:SF2">
    <property type="entry name" value="DNA PRIMASE (BACTERIAL TYPE) AND SMALL PRIMASE-LIKE PROTEINS"/>
    <property type="match status" value="1"/>
</dbReference>
<dbReference type="SMART" id="SM00493">
    <property type="entry name" value="TOPRIM"/>
    <property type="match status" value="1"/>
</dbReference>
<dbReference type="RefSeq" id="WP_368652533.1">
    <property type="nucleotide sequence ID" value="NZ_CP162599.1"/>
</dbReference>
<name>A0AB39HI98_9BACI</name>